<reference evidence="1 2" key="1">
    <citation type="submission" date="2020-06" db="EMBL/GenBank/DDBJ databases">
        <authorList>
            <person name="Hwang Y.J."/>
        </authorList>
    </citation>
    <scope>NUCLEOTIDE SEQUENCE [LARGE SCALE GENOMIC DNA]</scope>
    <source>
        <strain evidence="1 2">KUDC8001</strain>
    </source>
</reference>
<sequence>MKRKTFTPQQNAKILKEFEKGKRAVGISREHGVSQAAFYIWRQRLKTRQEA</sequence>
<dbReference type="Proteomes" id="UP000514509">
    <property type="component" value="Chromosome"/>
</dbReference>
<gene>
    <name evidence="1" type="ORF">HUW48_19140</name>
</gene>
<dbReference type="GO" id="GO:0004803">
    <property type="term" value="F:transposase activity"/>
    <property type="evidence" value="ECO:0007669"/>
    <property type="project" value="InterPro"/>
</dbReference>
<dbReference type="SUPFAM" id="SSF46689">
    <property type="entry name" value="Homeodomain-like"/>
    <property type="match status" value="1"/>
</dbReference>
<dbReference type="RefSeq" id="WP_182412469.1">
    <property type="nucleotide sequence ID" value="NZ_CP055153.1"/>
</dbReference>
<dbReference type="InterPro" id="IPR009057">
    <property type="entry name" value="Homeodomain-like_sf"/>
</dbReference>
<name>A0A7L7LAZ9_9BACT</name>
<evidence type="ECO:0000313" key="1">
    <source>
        <dbReference type="EMBL" id="QMU30011.1"/>
    </source>
</evidence>
<organism evidence="1 2">
    <name type="scientific">Adhaeribacter radiodurans</name>
    <dbReference type="NCBI Taxonomy" id="2745197"/>
    <lineage>
        <taxon>Bacteria</taxon>
        <taxon>Pseudomonadati</taxon>
        <taxon>Bacteroidota</taxon>
        <taxon>Cytophagia</taxon>
        <taxon>Cytophagales</taxon>
        <taxon>Hymenobacteraceae</taxon>
        <taxon>Adhaeribacter</taxon>
    </lineage>
</organism>
<dbReference type="Pfam" id="PF01527">
    <property type="entry name" value="HTH_Tnp_1"/>
    <property type="match status" value="1"/>
</dbReference>
<dbReference type="GO" id="GO:0003677">
    <property type="term" value="F:DNA binding"/>
    <property type="evidence" value="ECO:0007669"/>
    <property type="project" value="InterPro"/>
</dbReference>
<proteinExistence type="predicted"/>
<dbReference type="GO" id="GO:0006313">
    <property type="term" value="P:DNA transposition"/>
    <property type="evidence" value="ECO:0007669"/>
    <property type="project" value="InterPro"/>
</dbReference>
<dbReference type="AlphaFoldDB" id="A0A7L7LAZ9"/>
<dbReference type="InterPro" id="IPR002514">
    <property type="entry name" value="Transposase_8"/>
</dbReference>
<protein>
    <submittedName>
        <fullName evidence="1">Transposase</fullName>
    </submittedName>
</protein>
<reference evidence="1 2" key="2">
    <citation type="submission" date="2020-08" db="EMBL/GenBank/DDBJ databases">
        <title>Adhaeribacter dokdonensis sp. nov., isolated from the rhizosphere of Elymus tsukushiensis, a plant native to the Dokdo Islands, Republic of Korea.</title>
        <authorList>
            <person name="Ghim S.Y."/>
        </authorList>
    </citation>
    <scope>NUCLEOTIDE SEQUENCE [LARGE SCALE GENOMIC DNA]</scope>
    <source>
        <strain evidence="1 2">KUDC8001</strain>
    </source>
</reference>
<keyword evidence="2" id="KW-1185">Reference proteome</keyword>
<evidence type="ECO:0000313" key="2">
    <source>
        <dbReference type="Proteomes" id="UP000514509"/>
    </source>
</evidence>
<dbReference type="KEGG" id="add:HUW48_19140"/>
<dbReference type="EMBL" id="CP055153">
    <property type="protein sequence ID" value="QMU30011.1"/>
    <property type="molecule type" value="Genomic_DNA"/>
</dbReference>
<accession>A0A7L7LAZ9</accession>